<dbReference type="EMBL" id="MJBS01000015">
    <property type="protein sequence ID" value="OHF02119.1"/>
    <property type="molecule type" value="Genomic_DNA"/>
</dbReference>
<accession>A0A1G4BKY9</accession>
<dbReference type="PANTHER" id="PTHR13182:SF8">
    <property type="entry name" value="CYTOPLASMIC 60S SUBUNIT BIOGENESIS FACTOR ZNF622"/>
    <property type="match status" value="1"/>
</dbReference>
<evidence type="ECO:0000256" key="1">
    <source>
        <dbReference type="SAM" id="MobiDB-lite"/>
    </source>
</evidence>
<dbReference type="Proteomes" id="UP000176998">
    <property type="component" value="Unassembled WGS sequence"/>
</dbReference>
<dbReference type="Pfam" id="PF12756">
    <property type="entry name" value="zf-C2H2_2"/>
    <property type="match status" value="1"/>
</dbReference>
<organism evidence="3 4">
    <name type="scientific">Colletotrichum orchidophilum</name>
    <dbReference type="NCBI Taxonomy" id="1209926"/>
    <lineage>
        <taxon>Eukaryota</taxon>
        <taxon>Fungi</taxon>
        <taxon>Dikarya</taxon>
        <taxon>Ascomycota</taxon>
        <taxon>Pezizomycotina</taxon>
        <taxon>Sordariomycetes</taxon>
        <taxon>Hypocreomycetidae</taxon>
        <taxon>Glomerellales</taxon>
        <taxon>Glomerellaceae</taxon>
        <taxon>Colletotrichum</taxon>
    </lineage>
</organism>
<feature type="domain" description="ZN622/Rei1/Reh1 zinc finger C2H2-type" evidence="2">
    <location>
        <begin position="15"/>
        <end position="110"/>
    </location>
</feature>
<dbReference type="OrthoDB" id="19329at2759"/>
<feature type="region of interest" description="Disordered" evidence="1">
    <location>
        <begin position="116"/>
        <end position="142"/>
    </location>
</feature>
<dbReference type="STRING" id="1209926.A0A1G4BKY9"/>
<dbReference type="GeneID" id="34555858"/>
<dbReference type="RefSeq" id="XP_022479261.1">
    <property type="nucleotide sequence ID" value="XM_022614348.1"/>
</dbReference>
<sequence length="285" mass="32679">MDSSSAAMQPFAPGQCLFCSILSPNFPASVTHMQKSHGLFIPHRQNLVVDIETLFKYLHLVIFAYRECLHCGTERTTVQAVQQHMIGKGHCRFDPLERNSEFADFYDFIVSEAEDGEESYTESGDEEAASPNRQPLQVDEDSLRLPSGKIISKRSTEQMGPSINHVRRQIRIPPSQLEYTRVESDEEESSEARQESGTCETQALSKREKRERAVITHQLANMRANDRKALMHLPTSQQRSLLAAQHRNEEKVQKEERRRQGKIDRKGNKNLHAYWHTETPIFQCG</sequence>
<evidence type="ECO:0000313" key="4">
    <source>
        <dbReference type="Proteomes" id="UP000176998"/>
    </source>
</evidence>
<keyword evidence="4" id="KW-1185">Reference proteome</keyword>
<dbReference type="InterPro" id="IPR040025">
    <property type="entry name" value="Znf622/Rei1/Reh1"/>
</dbReference>
<feature type="region of interest" description="Disordered" evidence="1">
    <location>
        <begin position="238"/>
        <end position="269"/>
    </location>
</feature>
<dbReference type="GO" id="GO:0030687">
    <property type="term" value="C:preribosome, large subunit precursor"/>
    <property type="evidence" value="ECO:0007669"/>
    <property type="project" value="TreeGrafter"/>
</dbReference>
<protein>
    <submittedName>
        <fullName evidence="3">TRI15 protein</fullName>
    </submittedName>
</protein>
<feature type="region of interest" description="Disordered" evidence="1">
    <location>
        <begin position="174"/>
        <end position="211"/>
    </location>
</feature>
<name>A0A1G4BKY9_9PEZI</name>
<feature type="compositionally biased region" description="Acidic residues" evidence="1">
    <location>
        <begin position="116"/>
        <end position="128"/>
    </location>
</feature>
<comment type="caution">
    <text evidence="3">The sequence shown here is derived from an EMBL/GenBank/DDBJ whole genome shotgun (WGS) entry which is preliminary data.</text>
</comment>
<feature type="compositionally biased region" description="Basic and acidic residues" evidence="1">
    <location>
        <begin position="246"/>
        <end position="267"/>
    </location>
</feature>
<dbReference type="PANTHER" id="PTHR13182">
    <property type="entry name" value="ZINC FINGER PROTEIN 622"/>
    <property type="match status" value="1"/>
</dbReference>
<gene>
    <name evidence="3" type="ORF">CORC01_02698</name>
</gene>
<dbReference type="InterPro" id="IPR041661">
    <property type="entry name" value="ZN622/Rei1/Reh1_Znf-C2H2"/>
</dbReference>
<evidence type="ECO:0000313" key="3">
    <source>
        <dbReference type="EMBL" id="OHF02119.1"/>
    </source>
</evidence>
<proteinExistence type="predicted"/>
<feature type="compositionally biased region" description="Polar residues" evidence="1">
    <location>
        <begin position="195"/>
        <end position="204"/>
    </location>
</feature>
<dbReference type="GO" id="GO:0042273">
    <property type="term" value="P:ribosomal large subunit biogenesis"/>
    <property type="evidence" value="ECO:0007669"/>
    <property type="project" value="TreeGrafter"/>
</dbReference>
<reference evidence="3 4" key="1">
    <citation type="submission" date="2016-09" db="EMBL/GenBank/DDBJ databases">
        <authorList>
            <person name="Capua I."/>
            <person name="De Benedictis P."/>
            <person name="Joannis T."/>
            <person name="Lombin L.H."/>
            <person name="Cattoli G."/>
        </authorList>
    </citation>
    <scope>NUCLEOTIDE SEQUENCE [LARGE SCALE GENOMIC DNA]</scope>
    <source>
        <strain evidence="3 4">IMI 309357</strain>
    </source>
</reference>
<evidence type="ECO:0000259" key="2">
    <source>
        <dbReference type="Pfam" id="PF12756"/>
    </source>
</evidence>
<dbReference type="AlphaFoldDB" id="A0A1G4BKY9"/>